<protein>
    <submittedName>
        <fullName evidence="1">Uncharacterized protein</fullName>
    </submittedName>
</protein>
<name>X1TQL7_9ZZZZ</name>
<dbReference type="AlphaFoldDB" id="X1TQL7"/>
<organism evidence="1">
    <name type="scientific">marine sediment metagenome</name>
    <dbReference type="NCBI Taxonomy" id="412755"/>
    <lineage>
        <taxon>unclassified sequences</taxon>
        <taxon>metagenomes</taxon>
        <taxon>ecological metagenomes</taxon>
    </lineage>
</organism>
<feature type="non-terminal residue" evidence="1">
    <location>
        <position position="1"/>
    </location>
</feature>
<accession>X1TQL7</accession>
<gene>
    <name evidence="1" type="ORF">S12H4_30421</name>
</gene>
<evidence type="ECO:0000313" key="1">
    <source>
        <dbReference type="EMBL" id="GAI89870.1"/>
    </source>
</evidence>
<comment type="caution">
    <text evidence="1">The sequence shown here is derived from an EMBL/GenBank/DDBJ whole genome shotgun (WGS) entry which is preliminary data.</text>
</comment>
<sequence>KQNLDWTELVEGFLKIDESIIVHPDKKYTVLYSDMLTIYQKYEDYILRNGEDPELSRQIFITKYFKN</sequence>
<reference evidence="1" key="1">
    <citation type="journal article" date="2014" name="Front. Microbiol.">
        <title>High frequency of phylogenetically diverse reductive dehalogenase-homologous genes in deep subseafloor sedimentary metagenomes.</title>
        <authorList>
            <person name="Kawai M."/>
            <person name="Futagami T."/>
            <person name="Toyoda A."/>
            <person name="Takaki Y."/>
            <person name="Nishi S."/>
            <person name="Hori S."/>
            <person name="Arai W."/>
            <person name="Tsubouchi T."/>
            <person name="Morono Y."/>
            <person name="Uchiyama I."/>
            <person name="Ito T."/>
            <person name="Fujiyama A."/>
            <person name="Inagaki F."/>
            <person name="Takami H."/>
        </authorList>
    </citation>
    <scope>NUCLEOTIDE SEQUENCE</scope>
    <source>
        <strain evidence="1">Expedition CK06-06</strain>
    </source>
</reference>
<proteinExistence type="predicted"/>
<dbReference type="EMBL" id="BARW01017642">
    <property type="protein sequence ID" value="GAI89870.1"/>
    <property type="molecule type" value="Genomic_DNA"/>
</dbReference>